<evidence type="ECO:0000256" key="1">
    <source>
        <dbReference type="SAM" id="Coils"/>
    </source>
</evidence>
<organism evidence="2 3">
    <name type="scientific">Cymbomonas tetramitiformis</name>
    <dbReference type="NCBI Taxonomy" id="36881"/>
    <lineage>
        <taxon>Eukaryota</taxon>
        <taxon>Viridiplantae</taxon>
        <taxon>Chlorophyta</taxon>
        <taxon>Pyramimonadophyceae</taxon>
        <taxon>Pyramimonadales</taxon>
        <taxon>Pyramimonadaceae</taxon>
        <taxon>Cymbomonas</taxon>
    </lineage>
</organism>
<keyword evidence="3" id="KW-1185">Reference proteome</keyword>
<sequence>MQRLKGAAGLLNINIQEKMVSEPQNTQVGEESYEGDEDFHDAMIPYEVLKEEAEAALSARKEAEGLTNELQALRDQASREAAALEAAWLQVEALAQDLQAEERRIVEDGGGRAATVLECELQVAREQNASEATAVQDSLLQLEALRGELRTAEERLSESDAVATEAIELTDELKRSLAVAEDRLKRCNSEARRRAQELREDLKTAWNRVSQQSASEATAAVESRVRIEALERILSSSEQAASKHEEASAGMARELEAATADLARRERESAELRCELQSATMLPAVRIDTDEATRLVQAMKGEVQEARSDAARQTAAGEMCRREMESTRRELQGAADEAERGMSAALLEMRLREQKLRQELDTAEAAAAYQASAADEARQQVGPSRASSWLFARLVGRAYGG</sequence>
<accession>A0AAE0C293</accession>
<gene>
    <name evidence="2" type="ORF">CYMTET_43339</name>
</gene>
<dbReference type="EMBL" id="LGRX02029193">
    <property type="protein sequence ID" value="KAK3247156.1"/>
    <property type="molecule type" value="Genomic_DNA"/>
</dbReference>
<proteinExistence type="predicted"/>
<dbReference type="Proteomes" id="UP001190700">
    <property type="component" value="Unassembled WGS sequence"/>
</dbReference>
<dbReference type="AlphaFoldDB" id="A0AAE0C293"/>
<protein>
    <submittedName>
        <fullName evidence="2">Uncharacterized protein</fullName>
    </submittedName>
</protein>
<feature type="coiled-coil region" evidence="1">
    <location>
        <begin position="46"/>
        <end position="87"/>
    </location>
</feature>
<name>A0AAE0C293_9CHLO</name>
<feature type="coiled-coil region" evidence="1">
    <location>
        <begin position="135"/>
        <end position="201"/>
    </location>
</feature>
<comment type="caution">
    <text evidence="2">The sequence shown here is derived from an EMBL/GenBank/DDBJ whole genome shotgun (WGS) entry which is preliminary data.</text>
</comment>
<reference evidence="2 3" key="1">
    <citation type="journal article" date="2015" name="Genome Biol. Evol.">
        <title>Comparative Genomics of a Bacterivorous Green Alga Reveals Evolutionary Causalities and Consequences of Phago-Mixotrophic Mode of Nutrition.</title>
        <authorList>
            <person name="Burns J.A."/>
            <person name="Paasch A."/>
            <person name="Narechania A."/>
            <person name="Kim E."/>
        </authorList>
    </citation>
    <scope>NUCLEOTIDE SEQUENCE [LARGE SCALE GENOMIC DNA]</scope>
    <source>
        <strain evidence="2 3">PLY_AMNH</strain>
    </source>
</reference>
<evidence type="ECO:0000313" key="2">
    <source>
        <dbReference type="EMBL" id="KAK3247156.1"/>
    </source>
</evidence>
<keyword evidence="1" id="KW-0175">Coiled coil</keyword>
<feature type="coiled-coil region" evidence="1">
    <location>
        <begin position="227"/>
        <end position="275"/>
    </location>
</feature>
<feature type="coiled-coil region" evidence="1">
    <location>
        <begin position="321"/>
        <end position="366"/>
    </location>
</feature>
<evidence type="ECO:0000313" key="3">
    <source>
        <dbReference type="Proteomes" id="UP001190700"/>
    </source>
</evidence>